<dbReference type="AlphaFoldDB" id="A0A0E9UWC1"/>
<dbReference type="EMBL" id="GBXM01039339">
    <property type="protein sequence ID" value="JAH69238.1"/>
    <property type="molecule type" value="Transcribed_RNA"/>
</dbReference>
<feature type="region of interest" description="Disordered" evidence="1">
    <location>
        <begin position="1"/>
        <end position="24"/>
    </location>
</feature>
<feature type="compositionally biased region" description="Pro residues" evidence="1">
    <location>
        <begin position="14"/>
        <end position="24"/>
    </location>
</feature>
<protein>
    <submittedName>
        <fullName evidence="2">Uncharacterized protein</fullName>
    </submittedName>
</protein>
<organism evidence="2">
    <name type="scientific">Anguilla anguilla</name>
    <name type="common">European freshwater eel</name>
    <name type="synonym">Muraena anguilla</name>
    <dbReference type="NCBI Taxonomy" id="7936"/>
    <lineage>
        <taxon>Eukaryota</taxon>
        <taxon>Metazoa</taxon>
        <taxon>Chordata</taxon>
        <taxon>Craniata</taxon>
        <taxon>Vertebrata</taxon>
        <taxon>Euteleostomi</taxon>
        <taxon>Actinopterygii</taxon>
        <taxon>Neopterygii</taxon>
        <taxon>Teleostei</taxon>
        <taxon>Anguilliformes</taxon>
        <taxon>Anguillidae</taxon>
        <taxon>Anguilla</taxon>
    </lineage>
</organism>
<reference evidence="2" key="2">
    <citation type="journal article" date="2015" name="Fish Shellfish Immunol.">
        <title>Early steps in the European eel (Anguilla anguilla)-Vibrio vulnificus interaction in the gills: Role of the RtxA13 toxin.</title>
        <authorList>
            <person name="Callol A."/>
            <person name="Pajuelo D."/>
            <person name="Ebbesson L."/>
            <person name="Teles M."/>
            <person name="MacKenzie S."/>
            <person name="Amaro C."/>
        </authorList>
    </citation>
    <scope>NUCLEOTIDE SEQUENCE</scope>
</reference>
<evidence type="ECO:0000256" key="1">
    <source>
        <dbReference type="SAM" id="MobiDB-lite"/>
    </source>
</evidence>
<accession>A0A0E9UWC1</accession>
<name>A0A0E9UWC1_ANGAN</name>
<proteinExistence type="predicted"/>
<sequence>MSCPSMTIHGSTTPPGPPAPSPLP</sequence>
<evidence type="ECO:0000313" key="2">
    <source>
        <dbReference type="EMBL" id="JAH69238.1"/>
    </source>
</evidence>
<reference evidence="2" key="1">
    <citation type="submission" date="2014-11" db="EMBL/GenBank/DDBJ databases">
        <authorList>
            <person name="Amaro Gonzalez C."/>
        </authorList>
    </citation>
    <scope>NUCLEOTIDE SEQUENCE</scope>
</reference>